<keyword evidence="7" id="KW-1185">Reference proteome</keyword>
<evidence type="ECO:0000256" key="1">
    <source>
        <dbReference type="ARBA" id="ARBA00022475"/>
    </source>
</evidence>
<accession>A0A1H3PR93</accession>
<proteinExistence type="predicted"/>
<dbReference type="Pfam" id="PF07457">
    <property type="entry name" value="DUF1516"/>
    <property type="match status" value="1"/>
</dbReference>
<keyword evidence="2 5" id="KW-0812">Transmembrane</keyword>
<dbReference type="InterPro" id="IPR010899">
    <property type="entry name" value="UPF0344"/>
</dbReference>
<evidence type="ECO:0000313" key="6">
    <source>
        <dbReference type="EMBL" id="SDZ03481.1"/>
    </source>
</evidence>
<dbReference type="AlphaFoldDB" id="A0A1H3PR93"/>
<evidence type="ECO:0000256" key="4">
    <source>
        <dbReference type="ARBA" id="ARBA00023136"/>
    </source>
</evidence>
<dbReference type="OrthoDB" id="2365314at2"/>
<dbReference type="Proteomes" id="UP000198935">
    <property type="component" value="Unassembled WGS sequence"/>
</dbReference>
<keyword evidence="4 5" id="KW-0472">Membrane</keyword>
<evidence type="ECO:0000256" key="5">
    <source>
        <dbReference type="SAM" id="Phobius"/>
    </source>
</evidence>
<dbReference type="STRING" id="1503961.SAMN05421736_105162"/>
<organism evidence="6 7">
    <name type="scientific">Evansella caseinilytica</name>
    <dbReference type="NCBI Taxonomy" id="1503961"/>
    <lineage>
        <taxon>Bacteria</taxon>
        <taxon>Bacillati</taxon>
        <taxon>Bacillota</taxon>
        <taxon>Bacilli</taxon>
        <taxon>Bacillales</taxon>
        <taxon>Bacillaceae</taxon>
        <taxon>Evansella</taxon>
    </lineage>
</organism>
<feature type="transmembrane region" description="Helical" evidence="5">
    <location>
        <begin position="43"/>
        <end position="62"/>
    </location>
</feature>
<reference evidence="7" key="1">
    <citation type="submission" date="2016-10" db="EMBL/GenBank/DDBJ databases">
        <authorList>
            <person name="Varghese N."/>
            <person name="Submissions S."/>
        </authorList>
    </citation>
    <scope>NUCLEOTIDE SEQUENCE [LARGE SCALE GENOMIC DNA]</scope>
    <source>
        <strain evidence="7">SP</strain>
    </source>
</reference>
<sequence length="130" mass="15021">MAGLYAPFLHTHASLWAITIILFFVTVFLLRSGKEKAGKIVQMTLRLFFVLVLVTGVMLIIINDFSLYLDRFHWQSYVKGILAFWLIFIMEMIPACIKKGQQASKKLTAFWLQFIVVFALVLYFGYFVIG</sequence>
<keyword evidence="3 5" id="KW-1133">Transmembrane helix</keyword>
<keyword evidence="1" id="KW-1003">Cell membrane</keyword>
<evidence type="ECO:0000256" key="3">
    <source>
        <dbReference type="ARBA" id="ARBA00022989"/>
    </source>
</evidence>
<dbReference type="EMBL" id="FNPI01000005">
    <property type="protein sequence ID" value="SDZ03481.1"/>
    <property type="molecule type" value="Genomic_DNA"/>
</dbReference>
<evidence type="ECO:0000313" key="7">
    <source>
        <dbReference type="Proteomes" id="UP000198935"/>
    </source>
</evidence>
<feature type="transmembrane region" description="Helical" evidence="5">
    <location>
        <begin position="109"/>
        <end position="129"/>
    </location>
</feature>
<protein>
    <submittedName>
        <fullName evidence="6">Uncharacterized protein</fullName>
    </submittedName>
</protein>
<feature type="transmembrane region" description="Helical" evidence="5">
    <location>
        <begin position="74"/>
        <end position="97"/>
    </location>
</feature>
<gene>
    <name evidence="6" type="ORF">SAMN05421736_105162</name>
</gene>
<evidence type="ECO:0000256" key="2">
    <source>
        <dbReference type="ARBA" id="ARBA00022692"/>
    </source>
</evidence>
<feature type="transmembrane region" description="Helical" evidence="5">
    <location>
        <begin position="13"/>
        <end position="31"/>
    </location>
</feature>
<name>A0A1H3PR93_9BACI</name>